<feature type="transmembrane region" description="Helical" evidence="8">
    <location>
        <begin position="157"/>
        <end position="179"/>
    </location>
</feature>
<feature type="transmembrane region" description="Helical" evidence="8">
    <location>
        <begin position="233"/>
        <end position="251"/>
    </location>
</feature>
<feature type="transmembrane region" description="Helical" evidence="8">
    <location>
        <begin position="75"/>
        <end position="93"/>
    </location>
</feature>
<feature type="transmembrane region" description="Helical" evidence="8">
    <location>
        <begin position="263"/>
        <end position="283"/>
    </location>
</feature>
<evidence type="ECO:0000256" key="5">
    <source>
        <dbReference type="ARBA" id="ARBA00023002"/>
    </source>
</evidence>
<dbReference type="InterPro" id="IPR052175">
    <property type="entry name" value="ComplexI-like_HydComp"/>
</dbReference>
<evidence type="ECO:0000256" key="3">
    <source>
        <dbReference type="ARBA" id="ARBA00022692"/>
    </source>
</evidence>
<feature type="transmembrane region" description="Helical" evidence="8">
    <location>
        <begin position="6"/>
        <end position="27"/>
    </location>
</feature>
<dbReference type="PANTHER" id="PTHR42682:SF4">
    <property type="entry name" value="NADH-UBIQUINONE_PLASTOQUINONE"/>
    <property type="match status" value="1"/>
</dbReference>
<dbReference type="AlphaFoldDB" id="A0A916U5A2"/>
<dbReference type="Proteomes" id="UP000641514">
    <property type="component" value="Unassembled WGS sequence"/>
</dbReference>
<dbReference type="InterPro" id="IPR003918">
    <property type="entry name" value="NADH_UbQ_OxRdtase"/>
</dbReference>
<feature type="transmembrane region" description="Helical" evidence="8">
    <location>
        <begin position="105"/>
        <end position="122"/>
    </location>
</feature>
<feature type="domain" description="NADH:quinone oxidoreductase/Mrp antiporter transmembrane" evidence="9">
    <location>
        <begin position="122"/>
        <end position="342"/>
    </location>
</feature>
<feature type="transmembrane region" description="Helical" evidence="8">
    <location>
        <begin position="199"/>
        <end position="221"/>
    </location>
</feature>
<proteinExistence type="predicted"/>
<keyword evidence="11" id="KW-1185">Reference proteome</keyword>
<evidence type="ECO:0000259" key="9">
    <source>
        <dbReference type="Pfam" id="PF00361"/>
    </source>
</evidence>
<evidence type="ECO:0000256" key="7">
    <source>
        <dbReference type="RuleBase" id="RU000320"/>
    </source>
</evidence>
<dbReference type="InterPro" id="IPR001750">
    <property type="entry name" value="ND/Mrp_TM"/>
</dbReference>
<feature type="transmembrane region" description="Helical" evidence="8">
    <location>
        <begin position="128"/>
        <end position="145"/>
    </location>
</feature>
<evidence type="ECO:0000313" key="10">
    <source>
        <dbReference type="EMBL" id="GGC61238.1"/>
    </source>
</evidence>
<keyword evidence="4 8" id="KW-1133">Transmembrane helix</keyword>
<feature type="transmembrane region" description="Helical" evidence="8">
    <location>
        <begin position="351"/>
        <end position="372"/>
    </location>
</feature>
<reference evidence="10" key="2">
    <citation type="submission" date="2020-09" db="EMBL/GenBank/DDBJ databases">
        <authorList>
            <person name="Sun Q."/>
            <person name="Zhou Y."/>
        </authorList>
    </citation>
    <scope>NUCLEOTIDE SEQUENCE</scope>
    <source>
        <strain evidence="10">CGMCC 1.15478</strain>
    </source>
</reference>
<keyword evidence="3 7" id="KW-0812">Transmembrane</keyword>
<dbReference type="GO" id="GO:0008137">
    <property type="term" value="F:NADH dehydrogenase (ubiquinone) activity"/>
    <property type="evidence" value="ECO:0007669"/>
    <property type="project" value="InterPro"/>
</dbReference>
<dbReference type="EMBL" id="BMJH01000001">
    <property type="protein sequence ID" value="GGC61238.1"/>
    <property type="molecule type" value="Genomic_DNA"/>
</dbReference>
<keyword evidence="6 8" id="KW-0472">Membrane</keyword>
<feature type="transmembrane region" description="Helical" evidence="8">
    <location>
        <begin position="466"/>
        <end position="487"/>
    </location>
</feature>
<gene>
    <name evidence="10" type="ORF">GCM10011410_12140</name>
</gene>
<keyword evidence="2" id="KW-1003">Cell membrane</keyword>
<protein>
    <recommendedName>
        <fullName evidence="9">NADH:quinone oxidoreductase/Mrp antiporter transmembrane domain-containing protein</fullName>
    </recommendedName>
</protein>
<evidence type="ECO:0000256" key="8">
    <source>
        <dbReference type="SAM" id="Phobius"/>
    </source>
</evidence>
<dbReference type="PANTHER" id="PTHR42682">
    <property type="entry name" value="HYDROGENASE-4 COMPONENT F"/>
    <property type="match status" value="1"/>
</dbReference>
<dbReference type="GO" id="GO:0042773">
    <property type="term" value="P:ATP synthesis coupled electron transport"/>
    <property type="evidence" value="ECO:0007669"/>
    <property type="project" value="InterPro"/>
</dbReference>
<dbReference type="RefSeq" id="WP_188671559.1">
    <property type="nucleotide sequence ID" value="NZ_BMJH01000001.1"/>
</dbReference>
<organism evidence="10 11">
    <name type="scientific">Hoyosella rhizosphaerae</name>
    <dbReference type="NCBI Taxonomy" id="1755582"/>
    <lineage>
        <taxon>Bacteria</taxon>
        <taxon>Bacillati</taxon>
        <taxon>Actinomycetota</taxon>
        <taxon>Actinomycetes</taxon>
        <taxon>Mycobacteriales</taxon>
        <taxon>Hoyosellaceae</taxon>
        <taxon>Hoyosella</taxon>
    </lineage>
</organism>
<feature type="transmembrane region" description="Helical" evidence="8">
    <location>
        <begin position="34"/>
        <end position="55"/>
    </location>
</feature>
<feature type="transmembrane region" description="Helical" evidence="8">
    <location>
        <begin position="392"/>
        <end position="412"/>
    </location>
</feature>
<accession>A0A916U5A2</accession>
<dbReference type="PRINTS" id="PR01437">
    <property type="entry name" value="NUOXDRDTASE4"/>
</dbReference>
<dbReference type="Pfam" id="PF00361">
    <property type="entry name" value="Proton_antipo_M"/>
    <property type="match status" value="1"/>
</dbReference>
<evidence type="ECO:0000313" key="11">
    <source>
        <dbReference type="Proteomes" id="UP000641514"/>
    </source>
</evidence>
<keyword evidence="5" id="KW-0560">Oxidoreductase</keyword>
<sequence>MSFLWASAIAAPIAIAAVLGLLIAYSGGGRAIDLWVRSAPLSLIPFAVLAIVGPAAGPIELPWLMLGTHLTMDFLARPLLLVAVLLYAAAMIAAHSSRTDRAHILVAYLLVCFVGNALVFVAADTVTFYLGFAVMSIAAYGLVIHERSAAAQRAGRVYIVLAVAGEMVILAALLLVVDAGGLLLADAPVAVAESSHRELIVLLLLVGFGVKAGTVPLHVWLPLAHPAAPPPASAVLSGSMIKAGLVGWLRFLPLGEVAMPGWGTALIVVALVGAFAALLPGLFQNDAKVALAYSSISQMGFLAVLVGVALAEPDIAPVCAFAAVVYAVHHGMAKGGLFLGVTVWRTHGEGWIRWWVIGGLTFLALAVAGAPFGSGAVAKYAAKEAVDPATLWGVNLVSLLPFVGTVSTLLLLRAGWLLLTGDRDRAWGVDGAVVSWSVLIVGGTVLTWVLALQWSPILTLPGFELSAVWAAAWPILLGMALAAAGWWRSSGSRRWRIDGWQIPPGDILLPEEKAARAMTTHLASGARYVGSQRARWSSGFMTLAERGPSPVKVVTGAERRISSWVGSGAVTVALMGALLILVVGIW</sequence>
<evidence type="ECO:0000256" key="1">
    <source>
        <dbReference type="ARBA" id="ARBA00004651"/>
    </source>
</evidence>
<feature type="transmembrane region" description="Helical" evidence="8">
    <location>
        <begin position="315"/>
        <end position="339"/>
    </location>
</feature>
<feature type="transmembrane region" description="Helical" evidence="8">
    <location>
        <begin position="564"/>
        <end position="585"/>
    </location>
</feature>
<reference evidence="10" key="1">
    <citation type="journal article" date="2014" name="Int. J. Syst. Evol. Microbiol.">
        <title>Complete genome sequence of Corynebacterium casei LMG S-19264T (=DSM 44701T), isolated from a smear-ripened cheese.</title>
        <authorList>
            <consortium name="US DOE Joint Genome Institute (JGI-PGF)"/>
            <person name="Walter F."/>
            <person name="Albersmeier A."/>
            <person name="Kalinowski J."/>
            <person name="Ruckert C."/>
        </authorList>
    </citation>
    <scope>NUCLEOTIDE SEQUENCE</scope>
    <source>
        <strain evidence="10">CGMCC 1.15478</strain>
    </source>
</reference>
<evidence type="ECO:0000256" key="6">
    <source>
        <dbReference type="ARBA" id="ARBA00023136"/>
    </source>
</evidence>
<evidence type="ECO:0000256" key="4">
    <source>
        <dbReference type="ARBA" id="ARBA00022989"/>
    </source>
</evidence>
<feature type="transmembrane region" description="Helical" evidence="8">
    <location>
        <begin position="290"/>
        <end position="309"/>
    </location>
</feature>
<feature type="transmembrane region" description="Helical" evidence="8">
    <location>
        <begin position="433"/>
        <end position="454"/>
    </location>
</feature>
<dbReference type="GO" id="GO:0016491">
    <property type="term" value="F:oxidoreductase activity"/>
    <property type="evidence" value="ECO:0007669"/>
    <property type="project" value="UniProtKB-KW"/>
</dbReference>
<name>A0A916U5A2_9ACTN</name>
<comment type="caution">
    <text evidence="10">The sequence shown here is derived from an EMBL/GenBank/DDBJ whole genome shotgun (WGS) entry which is preliminary data.</text>
</comment>
<evidence type="ECO:0000256" key="2">
    <source>
        <dbReference type="ARBA" id="ARBA00022475"/>
    </source>
</evidence>
<comment type="subcellular location">
    <subcellularLocation>
        <location evidence="1">Cell membrane</location>
        <topology evidence="1">Multi-pass membrane protein</topology>
    </subcellularLocation>
    <subcellularLocation>
        <location evidence="7">Membrane</location>
        <topology evidence="7">Multi-pass membrane protein</topology>
    </subcellularLocation>
</comment>
<dbReference type="GO" id="GO:0005886">
    <property type="term" value="C:plasma membrane"/>
    <property type="evidence" value="ECO:0007669"/>
    <property type="project" value="UniProtKB-SubCell"/>
</dbReference>